<dbReference type="AlphaFoldDB" id="A0A9P0KQF9"/>
<gene>
    <name evidence="1" type="ORF">ACAOBT_LOCUS12058</name>
</gene>
<comment type="caution">
    <text evidence="1">The sequence shown here is derived from an EMBL/GenBank/DDBJ whole genome shotgun (WGS) entry which is preliminary data.</text>
</comment>
<accession>A0A9P0KQF9</accession>
<organism evidence="1 2">
    <name type="scientific">Acanthoscelides obtectus</name>
    <name type="common">Bean weevil</name>
    <name type="synonym">Bruchus obtectus</name>
    <dbReference type="NCBI Taxonomy" id="200917"/>
    <lineage>
        <taxon>Eukaryota</taxon>
        <taxon>Metazoa</taxon>
        <taxon>Ecdysozoa</taxon>
        <taxon>Arthropoda</taxon>
        <taxon>Hexapoda</taxon>
        <taxon>Insecta</taxon>
        <taxon>Pterygota</taxon>
        <taxon>Neoptera</taxon>
        <taxon>Endopterygota</taxon>
        <taxon>Coleoptera</taxon>
        <taxon>Polyphaga</taxon>
        <taxon>Cucujiformia</taxon>
        <taxon>Chrysomeloidea</taxon>
        <taxon>Chrysomelidae</taxon>
        <taxon>Bruchinae</taxon>
        <taxon>Bruchini</taxon>
        <taxon>Acanthoscelides</taxon>
    </lineage>
</organism>
<protein>
    <submittedName>
        <fullName evidence="1">Uncharacterized protein</fullName>
    </submittedName>
</protein>
<proteinExistence type="predicted"/>
<keyword evidence="2" id="KW-1185">Reference proteome</keyword>
<dbReference type="Proteomes" id="UP001152888">
    <property type="component" value="Unassembled WGS sequence"/>
</dbReference>
<dbReference type="EMBL" id="CAKOFQ010006846">
    <property type="protein sequence ID" value="CAH1976265.1"/>
    <property type="molecule type" value="Genomic_DNA"/>
</dbReference>
<reference evidence="1" key="1">
    <citation type="submission" date="2022-03" db="EMBL/GenBank/DDBJ databases">
        <authorList>
            <person name="Sayadi A."/>
        </authorList>
    </citation>
    <scope>NUCLEOTIDE SEQUENCE</scope>
</reference>
<evidence type="ECO:0000313" key="1">
    <source>
        <dbReference type="EMBL" id="CAH1976265.1"/>
    </source>
</evidence>
<sequence>MRSNQFSKHLFHSFAGRSKMAFLNASTASSGDWNLRTRSLFLIFGKVMKSLGLRSKLYGGWSNNSTFSSVKYCPVFFGLCASLHCLGGG</sequence>
<name>A0A9P0KQF9_ACAOB</name>
<evidence type="ECO:0000313" key="2">
    <source>
        <dbReference type="Proteomes" id="UP001152888"/>
    </source>
</evidence>